<sequence length="100" mass="11932">MTHPILVEDSAPAATLQNEKMMKGPVFPFYESISLEALLLLKTTEQRRRRREQQRVLFLIQFRFLYFHLLLFCFCFSCLFSQRLGVCVLVKESVWPNEMR</sequence>
<gene>
    <name evidence="2" type="ORF">CDAR_391341</name>
</gene>
<keyword evidence="1" id="KW-0812">Transmembrane</keyword>
<protein>
    <recommendedName>
        <fullName evidence="4">Transmembrane protein</fullName>
    </recommendedName>
</protein>
<dbReference type="EMBL" id="BPLQ01014278">
    <property type="protein sequence ID" value="GIY78803.1"/>
    <property type="molecule type" value="Genomic_DNA"/>
</dbReference>
<evidence type="ECO:0000313" key="2">
    <source>
        <dbReference type="EMBL" id="GIY78803.1"/>
    </source>
</evidence>
<feature type="transmembrane region" description="Helical" evidence="1">
    <location>
        <begin position="56"/>
        <end position="82"/>
    </location>
</feature>
<reference evidence="2 3" key="1">
    <citation type="submission" date="2021-06" db="EMBL/GenBank/DDBJ databases">
        <title>Caerostris darwini draft genome.</title>
        <authorList>
            <person name="Kono N."/>
            <person name="Arakawa K."/>
        </authorList>
    </citation>
    <scope>NUCLEOTIDE SEQUENCE [LARGE SCALE GENOMIC DNA]</scope>
</reference>
<keyword evidence="1" id="KW-1133">Transmembrane helix</keyword>
<keyword evidence="3" id="KW-1185">Reference proteome</keyword>
<dbReference type="AlphaFoldDB" id="A0AAV4W8U5"/>
<name>A0AAV4W8U5_9ARAC</name>
<dbReference type="Proteomes" id="UP001054837">
    <property type="component" value="Unassembled WGS sequence"/>
</dbReference>
<organism evidence="2 3">
    <name type="scientific">Caerostris darwini</name>
    <dbReference type="NCBI Taxonomy" id="1538125"/>
    <lineage>
        <taxon>Eukaryota</taxon>
        <taxon>Metazoa</taxon>
        <taxon>Ecdysozoa</taxon>
        <taxon>Arthropoda</taxon>
        <taxon>Chelicerata</taxon>
        <taxon>Arachnida</taxon>
        <taxon>Araneae</taxon>
        <taxon>Araneomorphae</taxon>
        <taxon>Entelegynae</taxon>
        <taxon>Araneoidea</taxon>
        <taxon>Araneidae</taxon>
        <taxon>Caerostris</taxon>
    </lineage>
</organism>
<proteinExistence type="predicted"/>
<evidence type="ECO:0000313" key="3">
    <source>
        <dbReference type="Proteomes" id="UP001054837"/>
    </source>
</evidence>
<evidence type="ECO:0000256" key="1">
    <source>
        <dbReference type="SAM" id="Phobius"/>
    </source>
</evidence>
<keyword evidence="1" id="KW-0472">Membrane</keyword>
<accession>A0AAV4W8U5</accession>
<comment type="caution">
    <text evidence="2">The sequence shown here is derived from an EMBL/GenBank/DDBJ whole genome shotgun (WGS) entry which is preliminary data.</text>
</comment>
<evidence type="ECO:0008006" key="4">
    <source>
        <dbReference type="Google" id="ProtNLM"/>
    </source>
</evidence>